<accession>A0A2J8LGV2</accession>
<proteinExistence type="predicted"/>
<dbReference type="AlphaFoldDB" id="A0A2J8LGV2"/>
<dbReference type="EMBL" id="NBAG03000291">
    <property type="protein sequence ID" value="PNI46507.1"/>
    <property type="molecule type" value="Genomic_DNA"/>
</dbReference>
<gene>
    <name evidence="1" type="ORF">CK820_G0028890</name>
</gene>
<evidence type="ECO:0000313" key="1">
    <source>
        <dbReference type="EMBL" id="PNI46507.1"/>
    </source>
</evidence>
<name>A0A2J8LGV2_PANTR</name>
<reference evidence="1 2" key="1">
    <citation type="submission" date="2017-12" db="EMBL/GenBank/DDBJ databases">
        <title>High-resolution comparative analysis of great ape genomes.</title>
        <authorList>
            <person name="Pollen A."/>
            <person name="Hastie A."/>
            <person name="Hormozdiari F."/>
            <person name="Dougherty M."/>
            <person name="Liu R."/>
            <person name="Chaisson M."/>
            <person name="Hoppe E."/>
            <person name="Hill C."/>
            <person name="Pang A."/>
            <person name="Hillier L."/>
            <person name="Baker C."/>
            <person name="Armstrong J."/>
            <person name="Shendure J."/>
            <person name="Paten B."/>
            <person name="Wilson R."/>
            <person name="Chao H."/>
            <person name="Schneider V."/>
            <person name="Ventura M."/>
            <person name="Kronenberg Z."/>
            <person name="Murali S."/>
            <person name="Gordon D."/>
            <person name="Cantsilieris S."/>
            <person name="Munson K."/>
            <person name="Nelson B."/>
            <person name="Raja A."/>
            <person name="Underwood J."/>
            <person name="Diekhans M."/>
            <person name="Fiddes I."/>
            <person name="Haussler D."/>
            <person name="Eichler E."/>
        </authorList>
    </citation>
    <scope>NUCLEOTIDE SEQUENCE [LARGE SCALE GENOMIC DNA]</scope>
    <source>
        <strain evidence="1">Yerkes chimp pedigree #C0471</strain>
    </source>
</reference>
<organism evidence="1 2">
    <name type="scientific">Pan troglodytes</name>
    <name type="common">Chimpanzee</name>
    <dbReference type="NCBI Taxonomy" id="9598"/>
    <lineage>
        <taxon>Eukaryota</taxon>
        <taxon>Metazoa</taxon>
        <taxon>Chordata</taxon>
        <taxon>Craniata</taxon>
        <taxon>Vertebrata</taxon>
        <taxon>Euteleostomi</taxon>
        <taxon>Mammalia</taxon>
        <taxon>Eutheria</taxon>
        <taxon>Euarchontoglires</taxon>
        <taxon>Primates</taxon>
        <taxon>Haplorrhini</taxon>
        <taxon>Catarrhini</taxon>
        <taxon>Hominidae</taxon>
        <taxon>Pan</taxon>
    </lineage>
</organism>
<evidence type="ECO:0000313" key="2">
    <source>
        <dbReference type="Proteomes" id="UP000236370"/>
    </source>
</evidence>
<sequence>MATVWDEAEMELGRRCSRCPRRRSSSAHGCWTVRSRS</sequence>
<protein>
    <submittedName>
        <fullName evidence="1">PSMC3 isoform 7</fullName>
    </submittedName>
</protein>
<dbReference type="Proteomes" id="UP000236370">
    <property type="component" value="Unassembled WGS sequence"/>
</dbReference>
<comment type="caution">
    <text evidence="1">The sequence shown here is derived from an EMBL/GenBank/DDBJ whole genome shotgun (WGS) entry which is preliminary data.</text>
</comment>